<name>A0A7G9RDM2_9ACTN</name>
<keyword evidence="3" id="KW-1185">Reference proteome</keyword>
<reference evidence="2 3" key="1">
    <citation type="submission" date="2020-08" db="EMBL/GenBank/DDBJ databases">
        <title>Genome sequence of Nocardioides mesophilus KACC 16243T.</title>
        <authorList>
            <person name="Hyun D.-W."/>
            <person name="Bae J.-W."/>
        </authorList>
    </citation>
    <scope>NUCLEOTIDE SEQUENCE [LARGE SCALE GENOMIC DNA]</scope>
    <source>
        <strain evidence="2 3">KACC 16243</strain>
    </source>
</reference>
<evidence type="ECO:0000313" key="3">
    <source>
        <dbReference type="Proteomes" id="UP000515947"/>
    </source>
</evidence>
<keyword evidence="2" id="KW-0413">Isomerase</keyword>
<dbReference type="RefSeq" id="WP_187579541.1">
    <property type="nucleotide sequence ID" value="NZ_CP060713.1"/>
</dbReference>
<dbReference type="KEGG" id="nmes:H9L09_04575"/>
<dbReference type="GO" id="GO:0046872">
    <property type="term" value="F:metal ion binding"/>
    <property type="evidence" value="ECO:0007669"/>
    <property type="project" value="InterPro"/>
</dbReference>
<dbReference type="Pfam" id="PF11716">
    <property type="entry name" value="MDMPI_N"/>
    <property type="match status" value="1"/>
</dbReference>
<dbReference type="Gene3D" id="1.20.120.450">
    <property type="entry name" value="dinb family like domain"/>
    <property type="match status" value="1"/>
</dbReference>
<protein>
    <submittedName>
        <fullName evidence="2">Maleylpyruvate isomerase family mycothiol-dependent enzyme</fullName>
    </submittedName>
</protein>
<dbReference type="InterPro" id="IPR017517">
    <property type="entry name" value="Maleyloyr_isom"/>
</dbReference>
<feature type="domain" description="Mycothiol-dependent maleylpyruvate isomerase metal-binding" evidence="1">
    <location>
        <begin position="12"/>
        <end position="92"/>
    </location>
</feature>
<evidence type="ECO:0000259" key="1">
    <source>
        <dbReference type="Pfam" id="PF11716"/>
    </source>
</evidence>
<gene>
    <name evidence="2" type="ORF">H9L09_04575</name>
</gene>
<dbReference type="InterPro" id="IPR034660">
    <property type="entry name" value="DinB/YfiT-like"/>
</dbReference>
<dbReference type="AlphaFoldDB" id="A0A7G9RDM2"/>
<proteinExistence type="predicted"/>
<dbReference type="NCBIfam" id="TIGR03083">
    <property type="entry name" value="maleylpyruvate isomerase family mycothiol-dependent enzyme"/>
    <property type="match status" value="1"/>
</dbReference>
<dbReference type="InterPro" id="IPR024344">
    <property type="entry name" value="MDMPI_metal-binding"/>
</dbReference>
<evidence type="ECO:0000313" key="2">
    <source>
        <dbReference type="EMBL" id="QNN53697.1"/>
    </source>
</evidence>
<accession>A0A7G9RDM2</accession>
<dbReference type="GO" id="GO:0016853">
    <property type="term" value="F:isomerase activity"/>
    <property type="evidence" value="ECO:0007669"/>
    <property type="project" value="UniProtKB-KW"/>
</dbReference>
<keyword evidence="2" id="KW-0670">Pyruvate</keyword>
<organism evidence="2 3">
    <name type="scientific">Nocardioides mesophilus</name>
    <dbReference type="NCBI Taxonomy" id="433659"/>
    <lineage>
        <taxon>Bacteria</taxon>
        <taxon>Bacillati</taxon>
        <taxon>Actinomycetota</taxon>
        <taxon>Actinomycetes</taxon>
        <taxon>Propionibacteriales</taxon>
        <taxon>Nocardioidaceae</taxon>
        <taxon>Nocardioides</taxon>
    </lineage>
</organism>
<dbReference type="EMBL" id="CP060713">
    <property type="protein sequence ID" value="QNN53697.1"/>
    <property type="molecule type" value="Genomic_DNA"/>
</dbReference>
<dbReference type="SUPFAM" id="SSF109854">
    <property type="entry name" value="DinB/YfiT-like putative metalloenzymes"/>
    <property type="match status" value="1"/>
</dbReference>
<sequence>MTDPQLWVAPTYDRLADLLAAEPVDTWDAPSLCEKWSVRHVVAHMTMPVRLTPTQFGAEMVAAGGDFTVLSDTVAARDASLPVADLLDQLRSPSLHAWQPPGGGAAGALSHAVIHSLDVTIALGRPAVAPTEATTTVLDQLTAAHGAVFGLDLSGVRLEASDTGWSWGDGRLVRADSGSLVALLGGRMLPDGRTLRRH</sequence>
<dbReference type="Proteomes" id="UP000515947">
    <property type="component" value="Chromosome"/>
</dbReference>